<evidence type="ECO:0000313" key="1">
    <source>
        <dbReference type="EMBL" id="ARZ71909.1"/>
    </source>
</evidence>
<dbReference type="Proteomes" id="UP000195755">
    <property type="component" value="Chromosome"/>
</dbReference>
<reference evidence="1 3" key="1">
    <citation type="submission" date="2017-06" db="EMBL/GenBank/DDBJ databases">
        <title>Streptomyces albireticuli Genome sequencing and assembly.</title>
        <authorList>
            <person name="Wang Y."/>
            <person name="Du B."/>
            <person name="Ding Y."/>
            <person name="Liu H."/>
            <person name="Hou Q."/>
            <person name="Liu K."/>
            <person name="Yao L."/>
            <person name="Wang C."/>
        </authorList>
    </citation>
    <scope>NUCLEOTIDE SEQUENCE [LARGE SCALE GENOMIC DNA]</scope>
    <source>
        <strain evidence="1 3">MDJK11</strain>
    </source>
</reference>
<dbReference type="AlphaFoldDB" id="A0A1Z2LC71"/>
<evidence type="ECO:0000313" key="2">
    <source>
        <dbReference type="EMBL" id="PAU45307.1"/>
    </source>
</evidence>
<name>A0A1Z2LC71_9ACTN</name>
<keyword evidence="4" id="KW-1185">Reference proteome</keyword>
<sequence>MSTHDDRVRRYAHLWSTPSDRWVIWHATDGTMVFDTMTNCPEFIDDGPTLRGVLRRMRDAGAPETDDYPGGPC</sequence>
<evidence type="ECO:0000313" key="4">
    <source>
        <dbReference type="Proteomes" id="UP000218944"/>
    </source>
</evidence>
<organism evidence="1 3">
    <name type="scientific">Streptomyces albireticuli</name>
    <dbReference type="NCBI Taxonomy" id="1940"/>
    <lineage>
        <taxon>Bacteria</taxon>
        <taxon>Bacillati</taxon>
        <taxon>Actinomycetota</taxon>
        <taxon>Actinomycetes</taxon>
        <taxon>Kitasatosporales</taxon>
        <taxon>Streptomycetaceae</taxon>
        <taxon>Streptomyces</taxon>
    </lineage>
</organism>
<dbReference type="RefSeq" id="WP_087929633.1">
    <property type="nucleotide sequence ID" value="NZ_CP021744.1"/>
</dbReference>
<dbReference type="EMBL" id="NSJV01000568">
    <property type="protein sequence ID" value="PAU45307.1"/>
    <property type="molecule type" value="Genomic_DNA"/>
</dbReference>
<dbReference type="EMBL" id="CP021744">
    <property type="protein sequence ID" value="ARZ71909.1"/>
    <property type="molecule type" value="Genomic_DNA"/>
</dbReference>
<dbReference type="KEGG" id="salj:SMD11_6333"/>
<reference evidence="2 4" key="2">
    <citation type="submission" date="2017-08" db="EMBL/GenBank/DDBJ databases">
        <title>Genome sequence of Streptomyces albireticuli NRRL B-1670.</title>
        <authorList>
            <person name="Graham D.E."/>
            <person name="Mahan K.M."/>
            <person name="Klingeman D.M."/>
            <person name="Hettich R.L."/>
            <person name="Parry R.J."/>
            <person name="Spain J.C."/>
        </authorList>
    </citation>
    <scope>NUCLEOTIDE SEQUENCE [LARGE SCALE GENOMIC DNA]</scope>
    <source>
        <strain evidence="2 4">NRRL B-1670</strain>
    </source>
</reference>
<accession>A0A1Z2LC71</accession>
<proteinExistence type="predicted"/>
<protein>
    <submittedName>
        <fullName evidence="1">Uncharacterized protein</fullName>
    </submittedName>
</protein>
<dbReference type="OrthoDB" id="4244267at2"/>
<gene>
    <name evidence="2" type="ORF">CK936_30175</name>
    <name evidence="1" type="ORF">SMD11_6333</name>
</gene>
<evidence type="ECO:0000313" key="3">
    <source>
        <dbReference type="Proteomes" id="UP000195755"/>
    </source>
</evidence>
<dbReference type="Proteomes" id="UP000218944">
    <property type="component" value="Unassembled WGS sequence"/>
</dbReference>